<feature type="transmembrane region" description="Helical" evidence="9">
    <location>
        <begin position="318"/>
        <end position="338"/>
    </location>
</feature>
<dbReference type="Gene3D" id="1.20.1640.10">
    <property type="entry name" value="Multidrug efflux transporter AcrB transmembrane domain"/>
    <property type="match status" value="2"/>
</dbReference>
<dbReference type="HAMAP" id="MF_01463_B">
    <property type="entry name" value="SecD_B"/>
    <property type="match status" value="1"/>
</dbReference>
<dbReference type="InterPro" id="IPR005791">
    <property type="entry name" value="SecD"/>
</dbReference>
<protein>
    <submittedName>
        <fullName evidence="12">Protein translocase subunit SecDF</fullName>
    </submittedName>
</protein>
<evidence type="ECO:0000256" key="3">
    <source>
        <dbReference type="ARBA" id="ARBA00022475"/>
    </source>
</evidence>
<feature type="transmembrane region" description="Helical" evidence="9">
    <location>
        <begin position="623"/>
        <end position="643"/>
    </location>
</feature>
<comment type="subcellular location">
    <subcellularLocation>
        <location evidence="1">Cell membrane</location>
        <topology evidence="1">Multi-pass membrane protein</topology>
    </subcellularLocation>
</comment>
<dbReference type="GO" id="GO:0006886">
    <property type="term" value="P:intracellular protein transport"/>
    <property type="evidence" value="ECO:0007669"/>
    <property type="project" value="InterPro"/>
</dbReference>
<dbReference type="InterPro" id="IPR005665">
    <property type="entry name" value="SecF_bac"/>
</dbReference>
<reference evidence="12 13" key="1">
    <citation type="journal article" date="2018" name="Nat. Biotechnol.">
        <title>A standardized bacterial taxonomy based on genome phylogeny substantially revises the tree of life.</title>
        <authorList>
            <person name="Parks D.H."/>
            <person name="Chuvochina M."/>
            <person name="Waite D.W."/>
            <person name="Rinke C."/>
            <person name="Skarshewski A."/>
            <person name="Chaumeil P.A."/>
            <person name="Hugenholtz P."/>
        </authorList>
    </citation>
    <scope>NUCLEOTIDE SEQUENCE [LARGE SCALE GENOMIC DNA]</scope>
    <source>
        <strain evidence="12">UBA11728</strain>
    </source>
</reference>
<dbReference type="GO" id="GO:0005886">
    <property type="term" value="C:plasma membrane"/>
    <property type="evidence" value="ECO:0007669"/>
    <property type="project" value="UniProtKB-SubCell"/>
</dbReference>
<evidence type="ECO:0000313" key="12">
    <source>
        <dbReference type="EMBL" id="HCL01078.1"/>
    </source>
</evidence>
<name>A0A3D2X430_9FIRM</name>
<evidence type="ECO:0000259" key="11">
    <source>
        <dbReference type="Pfam" id="PF22599"/>
    </source>
</evidence>
<evidence type="ECO:0000256" key="8">
    <source>
        <dbReference type="ARBA" id="ARBA00023136"/>
    </source>
</evidence>
<evidence type="ECO:0000256" key="9">
    <source>
        <dbReference type="SAM" id="Phobius"/>
    </source>
</evidence>
<dbReference type="Pfam" id="PF22599">
    <property type="entry name" value="SecDF_P1_head"/>
    <property type="match status" value="1"/>
</dbReference>
<evidence type="ECO:0000256" key="6">
    <source>
        <dbReference type="ARBA" id="ARBA00022989"/>
    </source>
</evidence>
<dbReference type="Pfam" id="PF02355">
    <property type="entry name" value="SecD_SecF_C"/>
    <property type="match status" value="2"/>
</dbReference>
<keyword evidence="2" id="KW-0813">Transport</keyword>
<dbReference type="PANTHER" id="PTHR30081">
    <property type="entry name" value="PROTEIN-EXPORT MEMBRANE PROTEIN SEC"/>
    <property type="match status" value="1"/>
</dbReference>
<feature type="transmembrane region" description="Helical" evidence="9">
    <location>
        <begin position="344"/>
        <end position="367"/>
    </location>
</feature>
<keyword evidence="6 9" id="KW-1133">Transmembrane helix</keyword>
<dbReference type="NCBIfam" id="TIGR01129">
    <property type="entry name" value="secD"/>
    <property type="match status" value="1"/>
</dbReference>
<evidence type="ECO:0000256" key="4">
    <source>
        <dbReference type="ARBA" id="ARBA00022692"/>
    </source>
</evidence>
<dbReference type="NCBIfam" id="TIGR00916">
    <property type="entry name" value="2A0604s01"/>
    <property type="match status" value="1"/>
</dbReference>
<dbReference type="InterPro" id="IPR022645">
    <property type="entry name" value="SecD/SecF_bac"/>
</dbReference>
<dbReference type="SUPFAM" id="SSF82866">
    <property type="entry name" value="Multidrug efflux transporter AcrB transmembrane domain"/>
    <property type="match status" value="2"/>
</dbReference>
<evidence type="ECO:0000256" key="1">
    <source>
        <dbReference type="ARBA" id="ARBA00004651"/>
    </source>
</evidence>
<keyword evidence="7" id="KW-0811">Translocation</keyword>
<evidence type="ECO:0000256" key="5">
    <source>
        <dbReference type="ARBA" id="ARBA00022927"/>
    </source>
</evidence>
<organism evidence="12 13">
    <name type="scientific">Lachnoclostridium phytofermentans</name>
    <dbReference type="NCBI Taxonomy" id="66219"/>
    <lineage>
        <taxon>Bacteria</taxon>
        <taxon>Bacillati</taxon>
        <taxon>Bacillota</taxon>
        <taxon>Clostridia</taxon>
        <taxon>Lachnospirales</taxon>
        <taxon>Lachnospiraceae</taxon>
    </lineage>
</organism>
<sequence length="682" mass="74700">KMRFGIDIRGGVEAIFEPQGLDRPATAAELESARNIINIRLDNKHITDREVTVDKDGGYIIVRFPWKSDEKNYNPEQAIQEIGEMAQLSFRDPQGNILIDGKHIVSSSAARRTNNVTTDNVVELIFDQEGAKLFEEATGKLIGKQMSIYMDKDLISSPYVNSKISGGKAVIQNIKTFEEAKNLSDKINAGALPFSLTTSSFRTISPTLGNNALNVMLVAGAIAFAFVCIFMIGMYKLPGFVACLVLILQMVLQLLAISVPQYTLTLPGIAGIILSVGMAVDANIIIAERVSEELKKGVTYRSAVNNGYKNAFSSVLDGNVTTAAVAIILMIFGSGAMLSFGYTLLIGMLVNVLVGVFLSKTILLSFLEMDRFNEQKYFRETKERKPLRIYQSKWIFLIISSIIFIVGIAGIIVKGVHLDTQFTGGAVLEYSITGNVDTDTVRSKVSEVTNRPTTVQITKDTITDSSSVIITLAGTSGLNVAEQEKITGAVKGISDDLNATLAQTYVVEPYIGAKALKNAVMAVAFSIVFIVIYVWIRFAGLASGITATLALVHDIFTVFFVFVIFGIPINDAFVAVVLTIIGYSINDTIVIYDRVRENRKKNPKQDMVELVNESNTQTLHRSVNTSITTAVCVLTMLIASVIFRIDSIKVFTLPMFFGLISGCYSSICVAGVLWTMWEKRKR</sequence>
<feature type="non-terminal residue" evidence="12">
    <location>
        <position position="1"/>
    </location>
</feature>
<keyword evidence="8 9" id="KW-0472">Membrane</keyword>
<feature type="domain" description="SecDF P1 head subdomain" evidence="11">
    <location>
        <begin position="96"/>
        <end position="193"/>
    </location>
</feature>
<dbReference type="AlphaFoldDB" id="A0A3D2X430"/>
<dbReference type="NCBIfam" id="TIGR00966">
    <property type="entry name" value="transloc_SecF"/>
    <property type="match status" value="1"/>
</dbReference>
<proteinExistence type="inferred from homology"/>
<feature type="transmembrane region" description="Helical" evidence="9">
    <location>
        <begin position="239"/>
        <end position="259"/>
    </location>
</feature>
<dbReference type="InterPro" id="IPR055344">
    <property type="entry name" value="SecD_SecF_C_bact"/>
</dbReference>
<dbReference type="HAMAP" id="MF_01464_B">
    <property type="entry name" value="SecF_B"/>
    <property type="match status" value="1"/>
</dbReference>
<keyword evidence="4 9" id="KW-0812">Transmembrane</keyword>
<feature type="transmembrane region" description="Helical" evidence="9">
    <location>
        <begin position="394"/>
        <end position="413"/>
    </location>
</feature>
<feature type="transmembrane region" description="Helical" evidence="9">
    <location>
        <begin position="519"/>
        <end position="536"/>
    </location>
</feature>
<evidence type="ECO:0000259" key="10">
    <source>
        <dbReference type="Pfam" id="PF02355"/>
    </source>
</evidence>
<dbReference type="PANTHER" id="PTHR30081:SF1">
    <property type="entry name" value="PROTEIN TRANSLOCASE SUBUNIT SECD"/>
    <property type="match status" value="1"/>
</dbReference>
<feature type="transmembrane region" description="Helical" evidence="9">
    <location>
        <begin position="212"/>
        <end position="232"/>
    </location>
</feature>
<feature type="domain" description="Protein export membrane protein SecD/SecF C-terminal" evidence="10">
    <location>
        <begin position="195"/>
        <end position="366"/>
    </location>
</feature>
<feature type="transmembrane region" description="Helical" evidence="9">
    <location>
        <begin position="548"/>
        <end position="567"/>
    </location>
</feature>
<evidence type="ECO:0000313" key="13">
    <source>
        <dbReference type="Proteomes" id="UP000262969"/>
    </source>
</evidence>
<evidence type="ECO:0000256" key="2">
    <source>
        <dbReference type="ARBA" id="ARBA00022448"/>
    </source>
</evidence>
<dbReference type="Gene3D" id="3.30.1360.200">
    <property type="match status" value="1"/>
</dbReference>
<dbReference type="InterPro" id="IPR054384">
    <property type="entry name" value="SecDF_P1_head"/>
</dbReference>
<evidence type="ECO:0000256" key="7">
    <source>
        <dbReference type="ARBA" id="ARBA00023010"/>
    </source>
</evidence>
<dbReference type="GO" id="GO:0015450">
    <property type="term" value="F:protein-transporting ATPase activity"/>
    <property type="evidence" value="ECO:0007669"/>
    <property type="project" value="InterPro"/>
</dbReference>
<dbReference type="InterPro" id="IPR022813">
    <property type="entry name" value="SecD/SecF_arch_bac"/>
</dbReference>
<feature type="transmembrane region" description="Helical" evidence="9">
    <location>
        <begin position="573"/>
        <end position="592"/>
    </location>
</feature>
<feature type="transmembrane region" description="Helical" evidence="9">
    <location>
        <begin position="655"/>
        <end position="677"/>
    </location>
</feature>
<gene>
    <name evidence="12" type="ORF">DHW61_01415</name>
</gene>
<comment type="caution">
    <text evidence="12">The sequence shown here is derived from an EMBL/GenBank/DDBJ whole genome shotgun (WGS) entry which is preliminary data.</text>
</comment>
<feature type="transmembrane region" description="Helical" evidence="9">
    <location>
        <begin position="265"/>
        <end position="286"/>
    </location>
</feature>
<keyword evidence="3" id="KW-1003">Cell membrane</keyword>
<dbReference type="InterPro" id="IPR048634">
    <property type="entry name" value="SecD_SecF_C"/>
</dbReference>
<feature type="domain" description="Protein export membrane protein SecD/SecF C-terminal" evidence="10">
    <location>
        <begin position="498"/>
        <end position="679"/>
    </location>
</feature>
<dbReference type="Proteomes" id="UP000262969">
    <property type="component" value="Unassembled WGS sequence"/>
</dbReference>
<dbReference type="PRINTS" id="PR01755">
    <property type="entry name" value="SECFTRNLCASE"/>
</dbReference>
<dbReference type="EMBL" id="DPVV01000054">
    <property type="protein sequence ID" value="HCL01078.1"/>
    <property type="molecule type" value="Genomic_DNA"/>
</dbReference>
<keyword evidence="5" id="KW-0653">Protein transport</keyword>
<accession>A0A3D2X430</accession>
<dbReference type="Gene3D" id="3.30.70.3400">
    <property type="match status" value="1"/>
</dbReference>